<keyword evidence="6" id="KW-0814">Transposable element</keyword>
<feature type="compositionally biased region" description="Polar residues" evidence="7">
    <location>
        <begin position="103"/>
        <end position="117"/>
    </location>
</feature>
<dbReference type="Pfam" id="PF00872">
    <property type="entry name" value="Transposase_mut"/>
    <property type="match status" value="1"/>
</dbReference>
<comment type="function">
    <text evidence="1 6">Required for the transposition of the insertion element.</text>
</comment>
<evidence type="ECO:0000256" key="7">
    <source>
        <dbReference type="SAM" id="MobiDB-lite"/>
    </source>
</evidence>
<accession>A0ABY3C511</accession>
<keyword evidence="4 6" id="KW-0238">DNA-binding</keyword>
<reference evidence="8 9" key="1">
    <citation type="journal article" date="2019" name="Antonie Van Leeuwenhoek">
        <title>Description of 'Ca. Methylobacter oryzae' KRF1, a novel species from the environmentally important Methylobacter clade 2.</title>
        <authorList>
            <person name="Khatri K."/>
            <person name="Mohite J.A."/>
            <person name="Pandit P.S."/>
            <person name="Bahulikar R."/>
            <person name="Rahalkar M.C."/>
        </authorList>
    </citation>
    <scope>NUCLEOTIDE SEQUENCE [LARGE SCALE GENOMIC DNA]</scope>
    <source>
        <strain evidence="8 9">KRF1</strain>
    </source>
</reference>
<dbReference type="PANTHER" id="PTHR33217">
    <property type="entry name" value="TRANSPOSASE FOR INSERTION SEQUENCE ELEMENT IS1081"/>
    <property type="match status" value="1"/>
</dbReference>
<evidence type="ECO:0000256" key="1">
    <source>
        <dbReference type="ARBA" id="ARBA00002190"/>
    </source>
</evidence>
<dbReference type="InterPro" id="IPR001207">
    <property type="entry name" value="Transposase_mutator"/>
</dbReference>
<dbReference type="Proteomes" id="UP000733744">
    <property type="component" value="Unassembled WGS sequence"/>
</dbReference>
<comment type="caution">
    <text evidence="8">The sequence shown here is derived from an EMBL/GenBank/DDBJ whole genome shotgun (WGS) entry which is preliminary data.</text>
</comment>
<protein>
    <recommendedName>
        <fullName evidence="6">Mutator family transposase</fullName>
    </recommendedName>
</protein>
<dbReference type="RefSeq" id="WP_127026983.1">
    <property type="nucleotide sequence ID" value="NZ_RYFG02000120.1"/>
</dbReference>
<evidence type="ECO:0000313" key="8">
    <source>
        <dbReference type="EMBL" id="TRW89946.1"/>
    </source>
</evidence>
<gene>
    <name evidence="8" type="ORF">EKO24_020200</name>
</gene>
<evidence type="ECO:0000256" key="4">
    <source>
        <dbReference type="ARBA" id="ARBA00023125"/>
    </source>
</evidence>
<evidence type="ECO:0000256" key="3">
    <source>
        <dbReference type="ARBA" id="ARBA00022578"/>
    </source>
</evidence>
<comment type="similarity">
    <text evidence="2 6">Belongs to the transposase mutator family.</text>
</comment>
<feature type="region of interest" description="Disordered" evidence="7">
    <location>
        <begin position="66"/>
        <end position="124"/>
    </location>
</feature>
<proteinExistence type="inferred from homology"/>
<evidence type="ECO:0000256" key="2">
    <source>
        <dbReference type="ARBA" id="ARBA00010961"/>
    </source>
</evidence>
<organism evidence="8 9">
    <name type="scientific">Candidatus Methylobacter oryzae</name>
    <dbReference type="NCBI Taxonomy" id="2497749"/>
    <lineage>
        <taxon>Bacteria</taxon>
        <taxon>Pseudomonadati</taxon>
        <taxon>Pseudomonadota</taxon>
        <taxon>Gammaproteobacteria</taxon>
        <taxon>Methylococcales</taxon>
        <taxon>Methylococcaceae</taxon>
        <taxon>Methylobacter</taxon>
    </lineage>
</organism>
<keyword evidence="3 6" id="KW-0815">Transposition</keyword>
<evidence type="ECO:0000313" key="9">
    <source>
        <dbReference type="Proteomes" id="UP000733744"/>
    </source>
</evidence>
<dbReference type="EMBL" id="RYFG02000120">
    <property type="protein sequence ID" value="TRW89946.1"/>
    <property type="molecule type" value="Genomic_DNA"/>
</dbReference>
<keyword evidence="5 6" id="KW-0233">DNA recombination</keyword>
<name>A0ABY3C511_9GAMM</name>
<evidence type="ECO:0000256" key="5">
    <source>
        <dbReference type="ARBA" id="ARBA00023172"/>
    </source>
</evidence>
<keyword evidence="9" id="KW-1185">Reference proteome</keyword>
<evidence type="ECO:0000256" key="6">
    <source>
        <dbReference type="RuleBase" id="RU365089"/>
    </source>
</evidence>
<sequence length="124" mass="14152">MQDIAIACVDGRKVSFMPFGYETIETVYPKTAVQLYIVHPVRNSLDYVSWKMRKQVAAELKQICPPATDNETKQNGRVRSGNDANLYRPDLAAQLEPDHLRHPSSNAEYEPSENQQKPGFVFQR</sequence>
<dbReference type="PANTHER" id="PTHR33217:SF5">
    <property type="entry name" value="MUTATOR FAMILY TRANSPOSASE"/>
    <property type="match status" value="1"/>
</dbReference>